<dbReference type="EMBL" id="KU738899">
    <property type="protein sequence ID" value="AMN15633.1"/>
    <property type="molecule type" value="Genomic_DNA"/>
</dbReference>
<reference evidence="4" key="2">
    <citation type="journal article" date="2016" name="Genome Announc.">
        <title>Complete Genome Sequences of Seven Helicoverpa armigera SNPV-AC53-Derived Strains.</title>
        <authorList>
            <person name="Noune C."/>
            <person name="Hauxwell C."/>
        </authorList>
    </citation>
    <scope>NUCLEOTIDE SEQUENCE</scope>
    <source>
        <strain evidence="4">AC53C3</strain>
        <strain evidence="5">AC53C5</strain>
        <strain evidence="6">AC53C6</strain>
        <strain evidence="7">AC53C9</strain>
        <strain evidence="8">AC53T2</strain>
        <strain evidence="11">AC53T5</strain>
    </source>
</reference>
<evidence type="ECO:0000313" key="3">
    <source>
        <dbReference type="EMBL" id="AIG63139.1"/>
    </source>
</evidence>
<proteinExistence type="predicted"/>
<dbReference type="EMBL" id="KU738901">
    <property type="protein sequence ID" value="AMN15909.1"/>
    <property type="molecule type" value="Genomic_DNA"/>
</dbReference>
<reference evidence="3" key="1">
    <citation type="journal article" date="2015" name="Genome Announc.">
        <title>Complete Genome Sequences of Helicoverpa armigera Single Nucleopolyhedrovirus Strains AC53 and H25EA1 from Australia.</title>
        <authorList>
            <person name="Noune C."/>
            <person name="Hauxwell C."/>
        </authorList>
    </citation>
    <scope>NUCLEOTIDE SEQUENCE</scope>
    <source>
        <strain evidence="3">AC53</strain>
    </source>
</reference>
<dbReference type="Pfam" id="PF08124">
    <property type="entry name" value="Lyase_8_N"/>
    <property type="match status" value="1"/>
</dbReference>
<dbReference type="EMBL" id="KU738900">
    <property type="protein sequence ID" value="AMN15771.1"/>
    <property type="molecule type" value="Genomic_DNA"/>
</dbReference>
<dbReference type="Gene3D" id="1.50.10.100">
    <property type="entry name" value="Chondroitin AC/alginate lyase"/>
    <property type="match status" value="1"/>
</dbReference>
<dbReference type="EMBL" id="KU738897">
    <property type="protein sequence ID" value="AMN15357.1"/>
    <property type="molecule type" value="Genomic_DNA"/>
</dbReference>
<dbReference type="EMBL" id="KU738903">
    <property type="protein sequence ID" value="AMN16185.1"/>
    <property type="molecule type" value="Genomic_DNA"/>
</dbReference>
<evidence type="ECO:0000313" key="10">
    <source>
        <dbReference type="EMBL" id="AMN16185.1"/>
    </source>
</evidence>
<dbReference type="Gene3D" id="2.70.98.100">
    <property type="entry name" value="Baculovirus E66 occlusion-derived virus envelope protein, domain 2"/>
    <property type="match status" value="1"/>
</dbReference>
<reference evidence="3" key="3">
    <citation type="submission" date="2016-08" db="EMBL/GenBank/DDBJ databases">
        <authorList>
            <person name="Seilhamer J.J."/>
        </authorList>
    </citation>
    <scope>NUCLEOTIDE SEQUENCE</scope>
    <source>
        <strain evidence="3">AC53</strain>
        <strain evidence="9">AC53T4.1</strain>
        <strain evidence="10">AC53T4.2</strain>
    </source>
</reference>
<evidence type="ECO:0000313" key="4">
    <source>
        <dbReference type="EMBL" id="AMN15357.1"/>
    </source>
</evidence>
<evidence type="ECO:0000259" key="1">
    <source>
        <dbReference type="Pfam" id="PF04850"/>
    </source>
</evidence>
<feature type="domain" description="Baculovirus ODV-E66 C-terminal" evidence="1">
    <location>
        <begin position="285"/>
        <end position="615"/>
    </location>
</feature>
<dbReference type="InterPro" id="IPR008929">
    <property type="entry name" value="Chondroitin_lyas"/>
</dbReference>
<evidence type="ECO:0000313" key="5">
    <source>
        <dbReference type="EMBL" id="AMN15495.1"/>
    </source>
</evidence>
<evidence type="ECO:0000313" key="7">
    <source>
        <dbReference type="EMBL" id="AMN15771.1"/>
    </source>
</evidence>
<protein>
    <submittedName>
        <fullName evidence="3">ODV-E66</fullName>
    </submittedName>
</protein>
<dbReference type="EMBL" id="KU738902">
    <property type="protein sequence ID" value="AMN16047.1"/>
    <property type="molecule type" value="Genomic_DNA"/>
</dbReference>
<evidence type="ECO:0000313" key="8">
    <source>
        <dbReference type="EMBL" id="AMN15909.1"/>
    </source>
</evidence>
<organism evidence="3">
    <name type="scientific">Helicoverpa SNPV AC53</name>
    <dbReference type="NCBI Taxonomy" id="1569367"/>
    <lineage>
        <taxon>Viruses</taxon>
        <taxon>Viruses incertae sedis</taxon>
        <taxon>Naldaviricetes</taxon>
        <taxon>Lefavirales</taxon>
        <taxon>Baculoviridae</taxon>
        <taxon>Alphabaculovirus</taxon>
        <taxon>Alphabaculovirus helarmigerae</taxon>
    </lineage>
</organism>
<evidence type="ECO:0000259" key="2">
    <source>
        <dbReference type="Pfam" id="PF08124"/>
    </source>
</evidence>
<feature type="domain" description="Polysaccharide lyase 8 N-terminal alpha-helical" evidence="2">
    <location>
        <begin position="53"/>
        <end position="263"/>
    </location>
</feature>
<sequence>MMLTVIAVLIAIVVIIVFYLRTTNDNILPCFQINPPVLPAPPQDDLKIFEQHYMATLVPKFMQKAEKIVNPTRLFSNDGNIFVGLQPFQAASDFGTALHTLIGYGVRFSTVGDTLYHDATLATNLKTALMLIHDRLPFPAPINAAPWGERVDWYHFSITMPEFFQNTCIVLRGFYNLTAPVEEVLRYYLPEPTMSMGWRRTAGNAMRMGLPYAYGQLLRGYSCRQIAQEREMAYVLDLIRFPLVHQGNGIHYDYAYFDHTDVRAYGYLINSYFTFSYYNFLFGDDVANMYNLEKCISLVGSPRGYANPAVLARQGSNYSNVIGTFIDYKNEVVSGDYSKILSIRTNTYFGSVVGQSPEIAYYEADQNNNLHAPLWAMTRKIWANDGAIIQYRSGMLGIESGVLLTTNLNGIVSVPTTGPTTSSFHPKIAYTGICATTNAGVMAQHCSFAELNIEFFSYTLYHRLGMTQVYDKIRALQMLSSNARCVILARDLNVNLPNDPAWTAPSNIISYNRVTAKHHNIVNSPNMSNFVIRTIDVANMQTVEQIISFESINNGTGTSCFSLLVQSQHQYDDTSIIRLTPDTFLIETNDSSIKCVINFPYIILVDYETNEVTINDATNRSRYNHRLNIDDLIQPLSYVSLTVGNLQSNVIKRQDNYFYYDNPNANQFKFKI</sequence>
<evidence type="ECO:0000313" key="9">
    <source>
        <dbReference type="EMBL" id="AMN16047.1"/>
    </source>
</evidence>
<dbReference type="InterPro" id="IPR043082">
    <property type="entry name" value="Baculo_ODV-E66_core"/>
</dbReference>
<dbReference type="SUPFAM" id="SSF48230">
    <property type="entry name" value="Chondroitin AC/alginate lyase"/>
    <property type="match status" value="1"/>
</dbReference>
<dbReference type="GO" id="GO:0019031">
    <property type="term" value="C:viral envelope"/>
    <property type="evidence" value="ECO:0007669"/>
    <property type="project" value="InterPro"/>
</dbReference>
<dbReference type="InterPro" id="IPR006934">
    <property type="entry name" value="ODV-E66_C_baculovirus"/>
</dbReference>
<gene>
    <name evidence="3" type="ORF">HaSNPV-AC53_098</name>
</gene>
<dbReference type="InterPro" id="IPR012970">
    <property type="entry name" value="Lyase_8_alpha_N"/>
</dbReference>
<name>A0A075TT39_9ABAC</name>
<evidence type="ECO:0000313" key="6">
    <source>
        <dbReference type="EMBL" id="AMN15633.1"/>
    </source>
</evidence>
<evidence type="ECO:0000313" key="11">
    <source>
        <dbReference type="EMBL" id="AMN16323.1"/>
    </source>
</evidence>
<dbReference type="EMBL" id="KJ909666">
    <property type="protein sequence ID" value="AIG63139.1"/>
    <property type="molecule type" value="Genomic_DNA"/>
</dbReference>
<dbReference type="EMBL" id="KU738904">
    <property type="protein sequence ID" value="AMN16323.1"/>
    <property type="molecule type" value="Genomic_DNA"/>
</dbReference>
<dbReference type="Pfam" id="PF04850">
    <property type="entry name" value="Baculo_E66"/>
    <property type="match status" value="1"/>
</dbReference>
<dbReference type="EMBL" id="KU738898">
    <property type="protein sequence ID" value="AMN15495.1"/>
    <property type="molecule type" value="Genomic_DNA"/>
</dbReference>
<accession>A0A075TT39</accession>